<dbReference type="Proteomes" id="UP000199138">
    <property type="component" value="Unassembled WGS sequence"/>
</dbReference>
<evidence type="ECO:0000259" key="6">
    <source>
        <dbReference type="Pfam" id="PF07980"/>
    </source>
</evidence>
<protein>
    <submittedName>
        <fullName evidence="8">Starch-binding associating with outer membrane</fullName>
    </submittedName>
</protein>
<proteinExistence type="inferred from homology"/>
<feature type="domain" description="RagB/SusD" evidence="6">
    <location>
        <begin position="291"/>
        <end position="618"/>
    </location>
</feature>
<sequence>MKKLVISAALVIAFFTFSCNDEEWLERDPQNIISDEQLWNDPALINSLMANYYNRLPTLLGVFNTGGMTETDEAMWSGHWDSNWHNNFEYGDNYGSYWDYGFIRDINLALDNIDQYSTDISEEQKALYQSELRFIRAFVYFELVKRMGGVPLVTEQLIYDYSGDPSNLQIPRSKEYEVYDFIYDELEAIKGSLAANNASKTRANTYVALALESRAMLYAGSLAKYNNLMSASISLPGEEVGIPADMADGYYTKSLAASQEIINSGAYALYDLNPDKATNFYEMLIEKSSSEVIFAKDYELSLKTHSFTYENIPRTLSEDNEKQCMISPSLSLVESFEYLDGSEGTLQTMDSDGNYIVYDEIDDIFDNKDPRLAGTVLYGGSSFKGAPLSILAGVADWNEDTQSYDFLTSPNLGGNYETDAGGDGGLMTGFDGPKDNTQNVSNTGFYLRKFVSEGPGASIRGVLADNWWPWFRAGEIYLNATEAAYELGQEGIALEYINAVRERAGFEANSLTSLSNDIIRHERRVELAFEDHRYFDLKRWRVAHEIWNGDQNDDNAMVRGIYPYRIVRPGHPDNNKYIYRRIEPTRFMRARFFRFANYYSLIDQGILNNNPLLVKNPFH</sequence>
<feature type="domain" description="SusD-like N-terminal" evidence="7">
    <location>
        <begin position="23"/>
        <end position="217"/>
    </location>
</feature>
<accession>A0A1I7I2K8</accession>
<dbReference type="Pfam" id="PF14322">
    <property type="entry name" value="SusD-like_3"/>
    <property type="match status" value="1"/>
</dbReference>
<evidence type="ECO:0000256" key="3">
    <source>
        <dbReference type="ARBA" id="ARBA00022729"/>
    </source>
</evidence>
<dbReference type="GO" id="GO:0009279">
    <property type="term" value="C:cell outer membrane"/>
    <property type="evidence" value="ECO:0007669"/>
    <property type="project" value="UniProtKB-SubCell"/>
</dbReference>
<gene>
    <name evidence="8" type="ORF">SAMN05216480_112100</name>
</gene>
<keyword evidence="4" id="KW-0472">Membrane</keyword>
<dbReference type="InterPro" id="IPR033985">
    <property type="entry name" value="SusD-like_N"/>
</dbReference>
<dbReference type="Pfam" id="PF07980">
    <property type="entry name" value="SusD_RagB"/>
    <property type="match status" value="1"/>
</dbReference>
<dbReference type="EMBL" id="FPBK01000012">
    <property type="protein sequence ID" value="SFU67145.1"/>
    <property type="molecule type" value="Genomic_DNA"/>
</dbReference>
<dbReference type="SUPFAM" id="SSF48452">
    <property type="entry name" value="TPR-like"/>
    <property type="match status" value="1"/>
</dbReference>
<name>A0A1I7I2K8_9FLAO</name>
<dbReference type="STRING" id="1224947.SAMN05216480_112100"/>
<organism evidence="8 9">
    <name type="scientific">Pustulibacterium marinum</name>
    <dbReference type="NCBI Taxonomy" id="1224947"/>
    <lineage>
        <taxon>Bacteria</taxon>
        <taxon>Pseudomonadati</taxon>
        <taxon>Bacteroidota</taxon>
        <taxon>Flavobacteriia</taxon>
        <taxon>Flavobacteriales</taxon>
        <taxon>Flavobacteriaceae</taxon>
        <taxon>Pustulibacterium</taxon>
    </lineage>
</organism>
<keyword evidence="5" id="KW-0998">Cell outer membrane</keyword>
<evidence type="ECO:0000256" key="2">
    <source>
        <dbReference type="ARBA" id="ARBA00006275"/>
    </source>
</evidence>
<evidence type="ECO:0000313" key="8">
    <source>
        <dbReference type="EMBL" id="SFU67145.1"/>
    </source>
</evidence>
<dbReference type="OrthoDB" id="5694214at2"/>
<evidence type="ECO:0000313" key="9">
    <source>
        <dbReference type="Proteomes" id="UP000199138"/>
    </source>
</evidence>
<keyword evidence="9" id="KW-1185">Reference proteome</keyword>
<evidence type="ECO:0000256" key="4">
    <source>
        <dbReference type="ARBA" id="ARBA00023136"/>
    </source>
</evidence>
<evidence type="ECO:0000256" key="5">
    <source>
        <dbReference type="ARBA" id="ARBA00023237"/>
    </source>
</evidence>
<evidence type="ECO:0000259" key="7">
    <source>
        <dbReference type="Pfam" id="PF14322"/>
    </source>
</evidence>
<dbReference type="Gene3D" id="1.25.40.390">
    <property type="match status" value="1"/>
</dbReference>
<dbReference type="RefSeq" id="WP_093025889.1">
    <property type="nucleotide sequence ID" value="NZ_FPBK01000012.1"/>
</dbReference>
<dbReference type="AlphaFoldDB" id="A0A1I7I2K8"/>
<keyword evidence="3" id="KW-0732">Signal</keyword>
<dbReference type="InterPro" id="IPR012944">
    <property type="entry name" value="SusD_RagB_dom"/>
</dbReference>
<reference evidence="9" key="1">
    <citation type="submission" date="2016-10" db="EMBL/GenBank/DDBJ databases">
        <authorList>
            <person name="Varghese N."/>
            <person name="Submissions S."/>
        </authorList>
    </citation>
    <scope>NUCLEOTIDE SEQUENCE [LARGE SCALE GENOMIC DNA]</scope>
    <source>
        <strain evidence="9">CGMCC 1.12333</strain>
    </source>
</reference>
<dbReference type="InterPro" id="IPR011990">
    <property type="entry name" value="TPR-like_helical_dom_sf"/>
</dbReference>
<comment type="subcellular location">
    <subcellularLocation>
        <location evidence="1">Cell outer membrane</location>
    </subcellularLocation>
</comment>
<comment type="similarity">
    <text evidence="2">Belongs to the SusD family.</text>
</comment>
<dbReference type="PROSITE" id="PS51257">
    <property type="entry name" value="PROKAR_LIPOPROTEIN"/>
    <property type="match status" value="1"/>
</dbReference>
<evidence type="ECO:0000256" key="1">
    <source>
        <dbReference type="ARBA" id="ARBA00004442"/>
    </source>
</evidence>